<dbReference type="EMBL" id="BOPH01000101">
    <property type="protein sequence ID" value="GIJ72461.1"/>
    <property type="molecule type" value="Genomic_DNA"/>
</dbReference>
<dbReference type="Proteomes" id="UP000635606">
    <property type="component" value="Unassembled WGS sequence"/>
</dbReference>
<reference evidence="2" key="1">
    <citation type="submission" date="2021-01" db="EMBL/GenBank/DDBJ databases">
        <title>Whole genome shotgun sequence of Virgisporangium ochraceum NBRC 16418.</title>
        <authorList>
            <person name="Komaki H."/>
            <person name="Tamura T."/>
        </authorList>
    </citation>
    <scope>NUCLEOTIDE SEQUENCE</scope>
    <source>
        <strain evidence="2">NBRC 16418</strain>
    </source>
</reference>
<dbReference type="InterPro" id="IPR032466">
    <property type="entry name" value="Metal_Hydrolase"/>
</dbReference>
<proteinExistence type="predicted"/>
<protein>
    <recommendedName>
        <fullName evidence="1">Amidohydrolase-related domain-containing protein</fullName>
    </recommendedName>
</protein>
<gene>
    <name evidence="2" type="ORF">Voc01_073780</name>
</gene>
<dbReference type="Pfam" id="PF04909">
    <property type="entry name" value="Amidohydro_2"/>
    <property type="match status" value="1"/>
</dbReference>
<dbReference type="AlphaFoldDB" id="A0A8J4EF77"/>
<dbReference type="RefSeq" id="WP_203932312.1">
    <property type="nucleotide sequence ID" value="NZ_BOPH01000101.1"/>
</dbReference>
<sequence>MILDAHGHLGPWADFHIPAPRAGDLVAMADRLGVTAIGVSHLLAVGVDAPTGNRRALEAADAFPGRLKVWLVANPHQRFDEGLLDHPAVWGVKLHPDVHRCALTDPRYGRVFELGVPVLAHGQTGTPWSDPERFAEVGRRHPTVPLLMGHAGLLPEGFHRAARLVADVPSVYLETCGSRMTGRWVARLVGMLGAGRVVFGSDASFLDLRVGLGRVLLAPLTDDDRAVVLGGTLGGIVGP</sequence>
<accession>A0A8J4EF77</accession>
<organism evidence="2 3">
    <name type="scientific">Virgisporangium ochraceum</name>
    <dbReference type="NCBI Taxonomy" id="65505"/>
    <lineage>
        <taxon>Bacteria</taxon>
        <taxon>Bacillati</taxon>
        <taxon>Actinomycetota</taxon>
        <taxon>Actinomycetes</taxon>
        <taxon>Micromonosporales</taxon>
        <taxon>Micromonosporaceae</taxon>
        <taxon>Virgisporangium</taxon>
    </lineage>
</organism>
<dbReference type="InterPro" id="IPR006680">
    <property type="entry name" value="Amidohydro-rel"/>
</dbReference>
<dbReference type="SUPFAM" id="SSF51556">
    <property type="entry name" value="Metallo-dependent hydrolases"/>
    <property type="match status" value="1"/>
</dbReference>
<dbReference type="Gene3D" id="3.20.20.140">
    <property type="entry name" value="Metal-dependent hydrolases"/>
    <property type="match status" value="1"/>
</dbReference>
<dbReference type="GO" id="GO:0016787">
    <property type="term" value="F:hydrolase activity"/>
    <property type="evidence" value="ECO:0007669"/>
    <property type="project" value="InterPro"/>
</dbReference>
<evidence type="ECO:0000313" key="3">
    <source>
        <dbReference type="Proteomes" id="UP000635606"/>
    </source>
</evidence>
<feature type="domain" description="Amidohydrolase-related" evidence="1">
    <location>
        <begin position="4"/>
        <end position="231"/>
    </location>
</feature>
<keyword evidence="3" id="KW-1185">Reference proteome</keyword>
<name>A0A8J4EF77_9ACTN</name>
<comment type="caution">
    <text evidence="2">The sequence shown here is derived from an EMBL/GenBank/DDBJ whole genome shotgun (WGS) entry which is preliminary data.</text>
</comment>
<evidence type="ECO:0000313" key="2">
    <source>
        <dbReference type="EMBL" id="GIJ72461.1"/>
    </source>
</evidence>
<evidence type="ECO:0000259" key="1">
    <source>
        <dbReference type="Pfam" id="PF04909"/>
    </source>
</evidence>